<keyword evidence="2" id="KW-1185">Reference proteome</keyword>
<accession>A0A7T8JX79</accession>
<evidence type="ECO:0000313" key="1">
    <source>
        <dbReference type="EMBL" id="QQP37511.1"/>
    </source>
</evidence>
<protein>
    <submittedName>
        <fullName evidence="1">Uncharacterized protein</fullName>
    </submittedName>
</protein>
<dbReference type="AlphaFoldDB" id="A0A7T8JX79"/>
<dbReference type="Proteomes" id="UP000595437">
    <property type="component" value="Chromosome 12"/>
</dbReference>
<proteinExistence type="predicted"/>
<gene>
    <name evidence="1" type="ORF">FKW44_017798</name>
</gene>
<sequence>MKPWAKETTAFCLFLKAVEPAQTQLTCAISSTSIKLTDCVAIYVLIPKMKALIPIRTANLDFTM</sequence>
<name>A0A7T8JX79_CALRO</name>
<evidence type="ECO:0000313" key="2">
    <source>
        <dbReference type="Proteomes" id="UP000595437"/>
    </source>
</evidence>
<organism evidence="1 2">
    <name type="scientific">Caligus rogercresseyi</name>
    <name type="common">Sea louse</name>
    <dbReference type="NCBI Taxonomy" id="217165"/>
    <lineage>
        <taxon>Eukaryota</taxon>
        <taxon>Metazoa</taxon>
        <taxon>Ecdysozoa</taxon>
        <taxon>Arthropoda</taxon>
        <taxon>Crustacea</taxon>
        <taxon>Multicrustacea</taxon>
        <taxon>Hexanauplia</taxon>
        <taxon>Copepoda</taxon>
        <taxon>Siphonostomatoida</taxon>
        <taxon>Caligidae</taxon>
        <taxon>Caligus</taxon>
    </lineage>
</organism>
<reference evidence="2" key="1">
    <citation type="submission" date="2021-01" db="EMBL/GenBank/DDBJ databases">
        <title>Caligus Genome Assembly.</title>
        <authorList>
            <person name="Gallardo-Escarate C."/>
        </authorList>
    </citation>
    <scope>NUCLEOTIDE SEQUENCE [LARGE SCALE GENOMIC DNA]</scope>
</reference>
<dbReference type="EMBL" id="CP045901">
    <property type="protein sequence ID" value="QQP37511.1"/>
    <property type="molecule type" value="Genomic_DNA"/>
</dbReference>